<protein>
    <submittedName>
        <fullName evidence="8">DNA repair protein RadC</fullName>
    </submittedName>
</protein>
<dbReference type="EMBL" id="QXDC01000004">
    <property type="protein sequence ID" value="RIA37761.1"/>
    <property type="molecule type" value="Genomic_DNA"/>
</dbReference>
<dbReference type="RefSeq" id="WP_119037025.1">
    <property type="nucleotide sequence ID" value="NZ_QXDC01000004.1"/>
</dbReference>
<evidence type="ECO:0000259" key="7">
    <source>
        <dbReference type="PROSITE" id="PS50249"/>
    </source>
</evidence>
<dbReference type="GO" id="GO:0008237">
    <property type="term" value="F:metallopeptidase activity"/>
    <property type="evidence" value="ECO:0007669"/>
    <property type="project" value="UniProtKB-KW"/>
</dbReference>
<evidence type="ECO:0000313" key="8">
    <source>
        <dbReference type="EMBL" id="RIA37761.1"/>
    </source>
</evidence>
<keyword evidence="3" id="KW-0378">Hydrolase</keyword>
<evidence type="ECO:0000256" key="3">
    <source>
        <dbReference type="ARBA" id="ARBA00022801"/>
    </source>
</evidence>
<dbReference type="NCBIfam" id="NF000642">
    <property type="entry name" value="PRK00024.1"/>
    <property type="match status" value="1"/>
</dbReference>
<dbReference type="PANTHER" id="PTHR30471:SF3">
    <property type="entry name" value="UPF0758 PROTEIN YEES-RELATED"/>
    <property type="match status" value="1"/>
</dbReference>
<evidence type="ECO:0000256" key="4">
    <source>
        <dbReference type="ARBA" id="ARBA00022833"/>
    </source>
</evidence>
<dbReference type="InterPro" id="IPR001405">
    <property type="entry name" value="UPF0758"/>
</dbReference>
<evidence type="ECO:0000256" key="5">
    <source>
        <dbReference type="ARBA" id="ARBA00023049"/>
    </source>
</evidence>
<name>A0A397NWJ9_9SPHN</name>
<dbReference type="CDD" id="cd08071">
    <property type="entry name" value="MPN_DUF2466"/>
    <property type="match status" value="1"/>
</dbReference>
<dbReference type="Pfam" id="PF04002">
    <property type="entry name" value="RadC"/>
    <property type="match status" value="1"/>
</dbReference>
<dbReference type="InterPro" id="IPR025657">
    <property type="entry name" value="RadC_JAB"/>
</dbReference>
<dbReference type="SUPFAM" id="SSF102712">
    <property type="entry name" value="JAB1/MPN domain"/>
    <property type="match status" value="1"/>
</dbReference>
<dbReference type="GO" id="GO:0006508">
    <property type="term" value="P:proteolysis"/>
    <property type="evidence" value="ECO:0007669"/>
    <property type="project" value="UniProtKB-KW"/>
</dbReference>
<dbReference type="InterPro" id="IPR046778">
    <property type="entry name" value="UPF0758_N"/>
</dbReference>
<dbReference type="AlphaFoldDB" id="A0A397NWJ9"/>
<comment type="caution">
    <text evidence="8">The sequence shown here is derived from an EMBL/GenBank/DDBJ whole genome shotgun (WGS) entry which is preliminary data.</text>
</comment>
<dbReference type="PROSITE" id="PS01302">
    <property type="entry name" value="UPF0758"/>
    <property type="match status" value="1"/>
</dbReference>
<dbReference type="PANTHER" id="PTHR30471">
    <property type="entry name" value="DNA REPAIR PROTEIN RADC"/>
    <property type="match status" value="1"/>
</dbReference>
<reference evidence="8 9" key="1">
    <citation type="submission" date="2018-08" db="EMBL/GenBank/DDBJ databases">
        <title>Genomic Encyclopedia of Type Strains, Phase IV (KMG-IV): sequencing the most valuable type-strain genomes for metagenomic binning, comparative biology and taxonomic classification.</title>
        <authorList>
            <person name="Goeker M."/>
        </authorList>
    </citation>
    <scope>NUCLEOTIDE SEQUENCE [LARGE SCALE GENOMIC DNA]</scope>
    <source>
        <strain evidence="8 9">DSM 25527</strain>
    </source>
</reference>
<dbReference type="OrthoDB" id="9804482at2"/>
<sequence>MDAPSPDYIGHRSRLRERLISGGGDTLLDHELIEYLLMLAVPRRDTKALAKRLLAEFGGMAELLAADAGSIARVKDAGDGVVAAIKIAQAVALRVLQAEASAQPVLANWQALIDYLTARLAHQTIESVRVLHLNTRNILIRDEEMSRGSIDESAVYVREVIRRAIELGSAALILVHNHPSGDPAPSRADIDITRNVIEAGKRMGIAVHDHLIIGRGGHASLRSMGLI</sequence>
<dbReference type="InterPro" id="IPR037518">
    <property type="entry name" value="MPN"/>
</dbReference>
<comment type="similarity">
    <text evidence="6">Belongs to the UPF0758 family.</text>
</comment>
<dbReference type="Gene3D" id="3.40.140.10">
    <property type="entry name" value="Cytidine Deaminase, domain 2"/>
    <property type="match status" value="1"/>
</dbReference>
<dbReference type="GO" id="GO:0046872">
    <property type="term" value="F:metal ion binding"/>
    <property type="evidence" value="ECO:0007669"/>
    <property type="project" value="UniProtKB-KW"/>
</dbReference>
<evidence type="ECO:0000313" key="9">
    <source>
        <dbReference type="Proteomes" id="UP000266568"/>
    </source>
</evidence>
<gene>
    <name evidence="8" type="ORF">DFR49_3649</name>
</gene>
<organism evidence="8 9">
    <name type="scientific">Hephaestia caeni</name>
    <dbReference type="NCBI Taxonomy" id="645617"/>
    <lineage>
        <taxon>Bacteria</taxon>
        <taxon>Pseudomonadati</taxon>
        <taxon>Pseudomonadota</taxon>
        <taxon>Alphaproteobacteria</taxon>
        <taxon>Sphingomonadales</taxon>
        <taxon>Sphingomonadaceae</taxon>
        <taxon>Hephaestia</taxon>
    </lineage>
</organism>
<evidence type="ECO:0000256" key="2">
    <source>
        <dbReference type="ARBA" id="ARBA00022723"/>
    </source>
</evidence>
<keyword evidence="5" id="KW-0482">Metalloprotease</keyword>
<evidence type="ECO:0000256" key="1">
    <source>
        <dbReference type="ARBA" id="ARBA00022670"/>
    </source>
</evidence>
<keyword evidence="2" id="KW-0479">Metal-binding</keyword>
<keyword evidence="4" id="KW-0862">Zinc</keyword>
<keyword evidence="9" id="KW-1185">Reference proteome</keyword>
<dbReference type="InterPro" id="IPR020891">
    <property type="entry name" value="UPF0758_CS"/>
</dbReference>
<dbReference type="PROSITE" id="PS50249">
    <property type="entry name" value="MPN"/>
    <property type="match status" value="1"/>
</dbReference>
<dbReference type="NCBIfam" id="TIGR00608">
    <property type="entry name" value="radc"/>
    <property type="match status" value="1"/>
</dbReference>
<feature type="domain" description="MPN" evidence="7">
    <location>
        <begin position="105"/>
        <end position="227"/>
    </location>
</feature>
<evidence type="ECO:0000256" key="6">
    <source>
        <dbReference type="RuleBase" id="RU003797"/>
    </source>
</evidence>
<dbReference type="Proteomes" id="UP000266568">
    <property type="component" value="Unassembled WGS sequence"/>
</dbReference>
<proteinExistence type="inferred from homology"/>
<accession>A0A397NWJ9</accession>
<keyword evidence="1" id="KW-0645">Protease</keyword>
<dbReference type="Pfam" id="PF20582">
    <property type="entry name" value="UPF0758_N"/>
    <property type="match status" value="1"/>
</dbReference>